<dbReference type="AlphaFoldDB" id="A0AAD9P5S7"/>
<dbReference type="PANTHER" id="PTHR19229:SF250">
    <property type="entry name" value="ABC TRANSPORTER DOMAIN-CONTAINING PROTEIN-RELATED"/>
    <property type="match status" value="1"/>
</dbReference>
<gene>
    <name evidence="2" type="ORF">NP493_129g04033</name>
</gene>
<proteinExistence type="predicted"/>
<sequence length="172" mass="19385">MVGDPLITLLDEPTSGVDPGARRQAWIIFAQFRENGRTNVLSSHSMDECEALCHRLVIMVNGRFQCLGSLQHLKSKVGHDYMLTVQLRRTHNGDVIDSVLLNQLINDRFPGCVLKSSCNGQLRFSVPKTGVTWAMMFSALHEVVIASEYHVEDYSTRQTTLEKIFIDLAHDI</sequence>
<evidence type="ECO:0000313" key="3">
    <source>
        <dbReference type="Proteomes" id="UP001209878"/>
    </source>
</evidence>
<evidence type="ECO:0000259" key="1">
    <source>
        <dbReference type="Pfam" id="PF23321"/>
    </source>
</evidence>
<dbReference type="GO" id="GO:0140359">
    <property type="term" value="F:ABC-type transporter activity"/>
    <property type="evidence" value="ECO:0007669"/>
    <property type="project" value="InterPro"/>
</dbReference>
<dbReference type="SUPFAM" id="SSF52540">
    <property type="entry name" value="P-loop containing nucleoside triphosphate hydrolases"/>
    <property type="match status" value="1"/>
</dbReference>
<dbReference type="Proteomes" id="UP001209878">
    <property type="component" value="Unassembled WGS sequence"/>
</dbReference>
<evidence type="ECO:0000313" key="2">
    <source>
        <dbReference type="EMBL" id="KAK2188546.1"/>
    </source>
</evidence>
<reference evidence="2" key="1">
    <citation type="journal article" date="2023" name="Mol. Biol. Evol.">
        <title>Third-Generation Sequencing Reveals the Adaptive Role of the Epigenome in Three Deep-Sea Polychaetes.</title>
        <authorList>
            <person name="Perez M."/>
            <person name="Aroh O."/>
            <person name="Sun Y."/>
            <person name="Lan Y."/>
            <person name="Juniper S.K."/>
            <person name="Young C.R."/>
            <person name="Angers B."/>
            <person name="Qian P.Y."/>
        </authorList>
    </citation>
    <scope>NUCLEOTIDE SEQUENCE</scope>
    <source>
        <strain evidence="2">R07B-5</strain>
    </source>
</reference>
<keyword evidence="3" id="KW-1185">Reference proteome</keyword>
<organism evidence="2 3">
    <name type="scientific">Ridgeia piscesae</name>
    <name type="common">Tubeworm</name>
    <dbReference type="NCBI Taxonomy" id="27915"/>
    <lineage>
        <taxon>Eukaryota</taxon>
        <taxon>Metazoa</taxon>
        <taxon>Spiralia</taxon>
        <taxon>Lophotrochozoa</taxon>
        <taxon>Annelida</taxon>
        <taxon>Polychaeta</taxon>
        <taxon>Sedentaria</taxon>
        <taxon>Canalipalpata</taxon>
        <taxon>Sabellida</taxon>
        <taxon>Siboglinidae</taxon>
        <taxon>Ridgeia</taxon>
    </lineage>
</organism>
<accession>A0AAD9P5S7</accession>
<feature type="domain" description="ABCA1-4-like C-terminal R2 regulatory" evidence="1">
    <location>
        <begin position="83"/>
        <end position="158"/>
    </location>
</feature>
<dbReference type="GO" id="GO:0005319">
    <property type="term" value="F:lipid transporter activity"/>
    <property type="evidence" value="ECO:0007669"/>
    <property type="project" value="TreeGrafter"/>
</dbReference>
<protein>
    <recommendedName>
        <fullName evidence="1">ABCA1-4-like C-terminal R2 regulatory domain-containing protein</fullName>
    </recommendedName>
</protein>
<dbReference type="InterPro" id="IPR056264">
    <property type="entry name" value="R2_ABCA1-4-like"/>
</dbReference>
<dbReference type="Pfam" id="PF23321">
    <property type="entry name" value="R1_ABCA1"/>
    <property type="match status" value="1"/>
</dbReference>
<dbReference type="PANTHER" id="PTHR19229">
    <property type="entry name" value="ATP-BINDING CASSETTE TRANSPORTER SUBFAMILY A ABCA"/>
    <property type="match status" value="1"/>
</dbReference>
<dbReference type="GO" id="GO:0016020">
    <property type="term" value="C:membrane"/>
    <property type="evidence" value="ECO:0007669"/>
    <property type="project" value="InterPro"/>
</dbReference>
<dbReference type="InterPro" id="IPR027417">
    <property type="entry name" value="P-loop_NTPase"/>
</dbReference>
<dbReference type="Gene3D" id="3.40.50.300">
    <property type="entry name" value="P-loop containing nucleotide triphosphate hydrolases"/>
    <property type="match status" value="1"/>
</dbReference>
<dbReference type="EMBL" id="JAODUO010000129">
    <property type="protein sequence ID" value="KAK2188546.1"/>
    <property type="molecule type" value="Genomic_DNA"/>
</dbReference>
<comment type="caution">
    <text evidence="2">The sequence shown here is derived from an EMBL/GenBank/DDBJ whole genome shotgun (WGS) entry which is preliminary data.</text>
</comment>
<dbReference type="InterPro" id="IPR026082">
    <property type="entry name" value="ABCA"/>
</dbReference>
<name>A0AAD9P5S7_RIDPI</name>